<dbReference type="InterPro" id="IPR036019">
    <property type="entry name" value="MscL_channel"/>
</dbReference>
<reference evidence="3" key="1">
    <citation type="submission" date="2017-09" db="EMBL/GenBank/DDBJ databases">
        <title>Depth-based differentiation of microbial function through sediment-hosted aquifers and enrichment of novel symbionts in the deep terrestrial subsurface.</title>
        <authorList>
            <person name="Probst A.J."/>
            <person name="Ladd B."/>
            <person name="Jarett J.K."/>
            <person name="Geller-Mcgrath D.E."/>
            <person name="Sieber C.M.K."/>
            <person name="Emerson J.B."/>
            <person name="Anantharaman K."/>
            <person name="Thomas B.C."/>
            <person name="Malmstrom R."/>
            <person name="Stieglmeier M."/>
            <person name="Klingl A."/>
            <person name="Woyke T."/>
            <person name="Ryan C.M."/>
            <person name="Banfield J.F."/>
        </authorList>
    </citation>
    <scope>NUCLEOTIDE SEQUENCE [LARGE SCALE GENOMIC DNA]</scope>
</reference>
<dbReference type="AlphaFoldDB" id="A0A2M8EXD8"/>
<accession>A0A2M8EXD8</accession>
<evidence type="ECO:0008006" key="4">
    <source>
        <dbReference type="Google" id="ProtNLM"/>
    </source>
</evidence>
<dbReference type="Proteomes" id="UP000231383">
    <property type="component" value="Unassembled WGS sequence"/>
</dbReference>
<dbReference type="InterPro" id="IPR037673">
    <property type="entry name" value="MSC/AndL"/>
</dbReference>
<dbReference type="SUPFAM" id="SSF81330">
    <property type="entry name" value="Gated mechanosensitive channel"/>
    <property type="match status" value="1"/>
</dbReference>
<sequence length="102" mass="11441">MSYERFHEFYSRTKCGWACCRVCPWRSSCKSCNITLVTDLINPVLGLVLGSTKGLKAAYLPIFGAKVMFGNFLSVLIDFLVIAAVVYFVVHGLKLDKVDKKK</sequence>
<evidence type="ECO:0000313" key="2">
    <source>
        <dbReference type="EMBL" id="PJC30638.1"/>
    </source>
</evidence>
<proteinExistence type="predicted"/>
<keyword evidence="1" id="KW-0472">Membrane</keyword>
<dbReference type="Pfam" id="PF01741">
    <property type="entry name" value="MscL"/>
    <property type="match status" value="1"/>
</dbReference>
<evidence type="ECO:0000256" key="1">
    <source>
        <dbReference type="SAM" id="Phobius"/>
    </source>
</evidence>
<dbReference type="Gene3D" id="1.10.1200.120">
    <property type="entry name" value="Large-conductance mechanosensitive channel, MscL, domain 1"/>
    <property type="match status" value="1"/>
</dbReference>
<keyword evidence="1" id="KW-1133">Transmembrane helix</keyword>
<gene>
    <name evidence="2" type="ORF">CO051_05205</name>
</gene>
<feature type="transmembrane region" description="Helical" evidence="1">
    <location>
        <begin position="72"/>
        <end position="93"/>
    </location>
</feature>
<keyword evidence="1" id="KW-0812">Transmembrane</keyword>
<name>A0A2M8EXD8_9BACT</name>
<evidence type="ECO:0000313" key="3">
    <source>
        <dbReference type="Proteomes" id="UP000231383"/>
    </source>
</evidence>
<comment type="caution">
    <text evidence="2">The sequence shown here is derived from an EMBL/GenBank/DDBJ whole genome shotgun (WGS) entry which is preliminary data.</text>
</comment>
<protein>
    <recommendedName>
        <fullName evidence="4">Large conductance mechanosensitive channel protein MscL</fullName>
    </recommendedName>
</protein>
<dbReference type="EMBL" id="PFSC01000131">
    <property type="protein sequence ID" value="PJC30638.1"/>
    <property type="molecule type" value="Genomic_DNA"/>
</dbReference>
<organism evidence="2 3">
    <name type="scientific">Candidatus Roizmanbacteria bacterium CG_4_9_14_0_2_um_filter_39_13</name>
    <dbReference type="NCBI Taxonomy" id="1974839"/>
    <lineage>
        <taxon>Bacteria</taxon>
        <taxon>Candidatus Roizmaniibacteriota</taxon>
    </lineage>
</organism>